<keyword evidence="4 13" id="KW-0812">Transmembrane</keyword>
<dbReference type="PRINTS" id="PR00237">
    <property type="entry name" value="GPCRRHODOPSN"/>
</dbReference>
<dbReference type="SUPFAM" id="SSF81321">
    <property type="entry name" value="Family A G protein-coupled receptor-like"/>
    <property type="match status" value="1"/>
</dbReference>
<sequence>MSDRAQFCCKLLSIHNSQCNLYYSGWLCGFRKIQSALFCHIFSAFVVIIYSNSTIVWLIWIQKNLHEPMYIFIAALLFNSILFSSALYPKILVDILSEKQVVTFSTCLFQWYILYAIGGAEFWLLMFMALDRYLAICKPLQYPTIMTKSRVNVLLTVAWTVPGFQMAVLVSAASQRKFCNFISRGIICNSTTHKLHCFPSAALKSWGLFILVNSVFIPVIFNCFTYIHIFITANRRGLEVRKKAMSTCLPHLIVLFNYFCLSAFDVLLARFEGEFPQLGRFIMSVQFILYHPLFNPFIYGLKMNKISTHLQRILSCQTR</sequence>
<dbReference type="Gene3D" id="1.20.1070.10">
    <property type="entry name" value="Rhodopsin 7-helix transmembrane proteins"/>
    <property type="match status" value="1"/>
</dbReference>
<evidence type="ECO:0000313" key="17">
    <source>
        <dbReference type="Proteomes" id="UP000694523"/>
    </source>
</evidence>
<keyword evidence="17" id="KW-1185">Reference proteome</keyword>
<keyword evidence="5 14" id="KW-0552">Olfaction</keyword>
<dbReference type="GO" id="GO:0004984">
    <property type="term" value="F:olfactory receptor activity"/>
    <property type="evidence" value="ECO:0007669"/>
    <property type="project" value="InterPro"/>
</dbReference>
<evidence type="ECO:0000256" key="1">
    <source>
        <dbReference type="ARBA" id="ARBA00004651"/>
    </source>
</evidence>
<dbReference type="Proteomes" id="UP000694523">
    <property type="component" value="Unplaced"/>
</dbReference>
<organism evidence="16 17">
    <name type="scientific">Neogobius melanostomus</name>
    <name type="common">round goby</name>
    <dbReference type="NCBI Taxonomy" id="47308"/>
    <lineage>
        <taxon>Eukaryota</taxon>
        <taxon>Metazoa</taxon>
        <taxon>Chordata</taxon>
        <taxon>Craniata</taxon>
        <taxon>Vertebrata</taxon>
        <taxon>Euteleostomi</taxon>
        <taxon>Actinopterygii</taxon>
        <taxon>Neopterygii</taxon>
        <taxon>Teleostei</taxon>
        <taxon>Neoteleostei</taxon>
        <taxon>Acanthomorphata</taxon>
        <taxon>Gobiaria</taxon>
        <taxon>Gobiiformes</taxon>
        <taxon>Gobioidei</taxon>
        <taxon>Gobiidae</taxon>
        <taxon>Benthophilinae</taxon>
        <taxon>Neogobiini</taxon>
        <taxon>Neogobius</taxon>
    </lineage>
</organism>
<keyword evidence="8 14" id="KW-0472">Membrane</keyword>
<evidence type="ECO:0000256" key="11">
    <source>
        <dbReference type="ARBA" id="ARBA00023180"/>
    </source>
</evidence>
<dbReference type="PANTHER" id="PTHR26451:SF847">
    <property type="entry name" value="ODORANT RECEPTOR-RELATED"/>
    <property type="match status" value="1"/>
</dbReference>
<feature type="transmembrane region" description="Helical" evidence="14">
    <location>
        <begin position="252"/>
        <end position="269"/>
    </location>
</feature>
<feature type="domain" description="G-protein coupled receptors family 1 profile" evidence="15">
    <location>
        <begin position="51"/>
        <end position="299"/>
    </location>
</feature>
<evidence type="ECO:0000256" key="5">
    <source>
        <dbReference type="ARBA" id="ARBA00022725"/>
    </source>
</evidence>
<dbReference type="InterPro" id="IPR017452">
    <property type="entry name" value="GPCR_Rhodpsn_7TM"/>
</dbReference>
<evidence type="ECO:0000256" key="9">
    <source>
        <dbReference type="ARBA" id="ARBA00023157"/>
    </source>
</evidence>
<feature type="transmembrane region" description="Helical" evidence="14">
    <location>
        <begin position="208"/>
        <end position="231"/>
    </location>
</feature>
<feature type="transmembrane region" description="Helical" evidence="14">
    <location>
        <begin position="151"/>
        <end position="173"/>
    </location>
</feature>
<dbReference type="GO" id="GO:0004930">
    <property type="term" value="F:G protein-coupled receptor activity"/>
    <property type="evidence" value="ECO:0007669"/>
    <property type="project" value="UniProtKB-KW"/>
</dbReference>
<dbReference type="PROSITE" id="PS00237">
    <property type="entry name" value="G_PROTEIN_RECEP_F1_1"/>
    <property type="match status" value="1"/>
</dbReference>
<dbReference type="Pfam" id="PF13853">
    <property type="entry name" value="7tm_4"/>
    <property type="match status" value="1"/>
</dbReference>
<keyword evidence="3 14" id="KW-0716">Sensory transduction</keyword>
<protein>
    <recommendedName>
        <fullName evidence="14">Olfactory receptor</fullName>
    </recommendedName>
</protein>
<comment type="subcellular location">
    <subcellularLocation>
        <location evidence="1 14">Cell membrane</location>
        <topology evidence="1 14">Multi-pass membrane protein</topology>
    </subcellularLocation>
</comment>
<proteinExistence type="inferred from homology"/>
<keyword evidence="10 13" id="KW-0675">Receptor</keyword>
<feature type="transmembrane region" description="Helical" evidence="14">
    <location>
        <begin position="281"/>
        <end position="301"/>
    </location>
</feature>
<evidence type="ECO:0000313" key="16">
    <source>
        <dbReference type="Ensembl" id="ENSNMLP00000003358.1"/>
    </source>
</evidence>
<feature type="transmembrane region" description="Helical" evidence="14">
    <location>
        <begin position="108"/>
        <end position="130"/>
    </location>
</feature>
<keyword evidence="2 14" id="KW-1003">Cell membrane</keyword>
<keyword evidence="11" id="KW-0325">Glycoprotein</keyword>
<keyword evidence="12 13" id="KW-0807">Transducer</keyword>
<dbReference type="PROSITE" id="PS50262">
    <property type="entry name" value="G_PROTEIN_RECEP_F1_2"/>
    <property type="match status" value="1"/>
</dbReference>
<evidence type="ECO:0000256" key="3">
    <source>
        <dbReference type="ARBA" id="ARBA00022606"/>
    </source>
</evidence>
<evidence type="ECO:0000256" key="7">
    <source>
        <dbReference type="ARBA" id="ARBA00023040"/>
    </source>
</evidence>
<dbReference type="FunFam" id="1.20.1070.10:FF:000024">
    <property type="entry name" value="Olfactory receptor"/>
    <property type="match status" value="1"/>
</dbReference>
<evidence type="ECO:0000256" key="14">
    <source>
        <dbReference type="RuleBase" id="RU363047"/>
    </source>
</evidence>
<keyword evidence="6 14" id="KW-1133">Transmembrane helix</keyword>
<dbReference type="GO" id="GO:0005549">
    <property type="term" value="F:odorant binding"/>
    <property type="evidence" value="ECO:0007669"/>
    <property type="project" value="TreeGrafter"/>
</dbReference>
<evidence type="ECO:0000256" key="13">
    <source>
        <dbReference type="RuleBase" id="RU000688"/>
    </source>
</evidence>
<evidence type="ECO:0000256" key="2">
    <source>
        <dbReference type="ARBA" id="ARBA00022475"/>
    </source>
</evidence>
<reference evidence="16" key="2">
    <citation type="submission" date="2025-09" db="UniProtKB">
        <authorList>
            <consortium name="Ensembl"/>
        </authorList>
    </citation>
    <scope>IDENTIFICATION</scope>
</reference>
<dbReference type="PANTHER" id="PTHR26451">
    <property type="entry name" value="G_PROTEIN_RECEP_F1_2 DOMAIN-CONTAINING PROTEIN"/>
    <property type="match status" value="1"/>
</dbReference>
<evidence type="ECO:0000256" key="8">
    <source>
        <dbReference type="ARBA" id="ARBA00023136"/>
    </source>
</evidence>
<dbReference type="InterPro" id="IPR052921">
    <property type="entry name" value="GPCR1_Superfamily_Member"/>
</dbReference>
<evidence type="ECO:0000256" key="12">
    <source>
        <dbReference type="ARBA" id="ARBA00023224"/>
    </source>
</evidence>
<accession>A0A8C6SCH7</accession>
<comment type="similarity">
    <text evidence="13">Belongs to the G-protein coupled receptor 1 family.</text>
</comment>
<dbReference type="InterPro" id="IPR000725">
    <property type="entry name" value="Olfact_rcpt"/>
</dbReference>
<dbReference type="GO" id="GO:0005886">
    <property type="term" value="C:plasma membrane"/>
    <property type="evidence" value="ECO:0007669"/>
    <property type="project" value="UniProtKB-SubCell"/>
</dbReference>
<name>A0A8C6SCH7_9GOBI</name>
<dbReference type="InterPro" id="IPR000276">
    <property type="entry name" value="GPCR_Rhodpsn"/>
</dbReference>
<reference evidence="16" key="1">
    <citation type="submission" date="2025-08" db="UniProtKB">
        <authorList>
            <consortium name="Ensembl"/>
        </authorList>
    </citation>
    <scope>IDENTIFICATION</scope>
</reference>
<evidence type="ECO:0000256" key="6">
    <source>
        <dbReference type="ARBA" id="ARBA00022989"/>
    </source>
</evidence>
<keyword evidence="9" id="KW-1015">Disulfide bond</keyword>
<evidence type="ECO:0000256" key="10">
    <source>
        <dbReference type="ARBA" id="ARBA00023170"/>
    </source>
</evidence>
<feature type="transmembrane region" description="Helical" evidence="14">
    <location>
        <begin position="35"/>
        <end position="60"/>
    </location>
</feature>
<dbReference type="PRINTS" id="PR00245">
    <property type="entry name" value="OLFACTORYR"/>
</dbReference>
<dbReference type="Ensembl" id="ENSNMLT00000003841.1">
    <property type="protein sequence ID" value="ENSNMLP00000003358.1"/>
    <property type="gene ID" value="ENSNMLG00000002424.1"/>
</dbReference>
<evidence type="ECO:0000259" key="15">
    <source>
        <dbReference type="PROSITE" id="PS50262"/>
    </source>
</evidence>
<evidence type="ECO:0000256" key="4">
    <source>
        <dbReference type="ARBA" id="ARBA00022692"/>
    </source>
</evidence>
<dbReference type="AlphaFoldDB" id="A0A8C6SCH7"/>
<feature type="transmembrane region" description="Helical" evidence="14">
    <location>
        <begin position="69"/>
        <end position="88"/>
    </location>
</feature>
<keyword evidence="7 13" id="KW-0297">G-protein coupled receptor</keyword>